<dbReference type="InterPro" id="IPR045860">
    <property type="entry name" value="Snake_toxin-like_sf"/>
</dbReference>
<keyword evidence="3" id="KW-0472">Membrane</keyword>
<keyword evidence="6" id="KW-1185">Reference proteome</keyword>
<dbReference type="Proteomes" id="UP001249851">
    <property type="component" value="Unassembled WGS sequence"/>
</dbReference>
<dbReference type="SMART" id="SM00134">
    <property type="entry name" value="LU"/>
    <property type="match status" value="1"/>
</dbReference>
<protein>
    <recommendedName>
        <fullName evidence="4">UPAR/Ly6 domain-containing protein</fullName>
    </recommendedName>
</protein>
<feature type="transmembrane region" description="Helical" evidence="3">
    <location>
        <begin position="159"/>
        <end position="180"/>
    </location>
</feature>
<dbReference type="AlphaFoldDB" id="A0AAD9QMX5"/>
<comment type="caution">
    <text evidence="5">The sequence shown here is derived from an EMBL/GenBank/DDBJ whole genome shotgun (WGS) entry which is preliminary data.</text>
</comment>
<dbReference type="SUPFAM" id="SSF57302">
    <property type="entry name" value="Snake toxin-like"/>
    <property type="match status" value="2"/>
</dbReference>
<sequence length="181" mass="19875">MTCASGLDTCAKVYVKGKVNGVSVTEYAKRCSTREMCLGTENSLCKREISAVLECRRSCCKTDLCNTDLRTDGLKCYECLSTSSWGECSEKGGTCAPGLNSCVKLYRRAKRDSVSITQYAKGCSTQNKCDERYSSLCRGQIYYGECDINCCSTDFCNTAAIQVINVIFLVLCAFLASLLMQ</sequence>
<accession>A0AAD9QMX5</accession>
<reference evidence="5" key="1">
    <citation type="journal article" date="2023" name="G3 (Bethesda)">
        <title>Whole genome assembly and annotation of the endangered Caribbean coral Acropora cervicornis.</title>
        <authorList>
            <person name="Selwyn J.D."/>
            <person name="Vollmer S.V."/>
        </authorList>
    </citation>
    <scope>NUCLEOTIDE SEQUENCE</scope>
    <source>
        <strain evidence="5">K2</strain>
    </source>
</reference>
<proteinExistence type="predicted"/>
<dbReference type="Gene3D" id="2.10.60.10">
    <property type="entry name" value="CD59"/>
    <property type="match status" value="2"/>
</dbReference>
<name>A0AAD9QMX5_ACRCE</name>
<dbReference type="InterPro" id="IPR016054">
    <property type="entry name" value="LY6_UPA_recep-like"/>
</dbReference>
<keyword evidence="2" id="KW-1015">Disulfide bond</keyword>
<keyword evidence="1" id="KW-0732">Signal</keyword>
<dbReference type="PANTHER" id="PTHR10036">
    <property type="entry name" value="CD59 GLYCOPROTEIN"/>
    <property type="match status" value="1"/>
</dbReference>
<reference evidence="5" key="2">
    <citation type="journal article" date="2023" name="Science">
        <title>Genomic signatures of disease resistance in endangered staghorn corals.</title>
        <authorList>
            <person name="Vollmer S.V."/>
            <person name="Selwyn J.D."/>
            <person name="Despard B.A."/>
            <person name="Roesel C.L."/>
        </authorList>
    </citation>
    <scope>NUCLEOTIDE SEQUENCE</scope>
    <source>
        <strain evidence="5">K2</strain>
    </source>
</reference>
<keyword evidence="3" id="KW-0812">Transmembrane</keyword>
<gene>
    <name evidence="5" type="ORF">P5673_012502</name>
</gene>
<evidence type="ECO:0000259" key="4">
    <source>
        <dbReference type="SMART" id="SM00134"/>
    </source>
</evidence>
<dbReference type="Pfam" id="PF00021">
    <property type="entry name" value="UPAR_LY6"/>
    <property type="match status" value="2"/>
</dbReference>
<evidence type="ECO:0000313" key="6">
    <source>
        <dbReference type="Proteomes" id="UP001249851"/>
    </source>
</evidence>
<keyword evidence="3" id="KW-1133">Transmembrane helix</keyword>
<evidence type="ECO:0000256" key="2">
    <source>
        <dbReference type="ARBA" id="ARBA00023157"/>
    </source>
</evidence>
<organism evidence="5 6">
    <name type="scientific">Acropora cervicornis</name>
    <name type="common">Staghorn coral</name>
    <dbReference type="NCBI Taxonomy" id="6130"/>
    <lineage>
        <taxon>Eukaryota</taxon>
        <taxon>Metazoa</taxon>
        <taxon>Cnidaria</taxon>
        <taxon>Anthozoa</taxon>
        <taxon>Hexacorallia</taxon>
        <taxon>Scleractinia</taxon>
        <taxon>Astrocoeniina</taxon>
        <taxon>Acroporidae</taxon>
        <taxon>Acropora</taxon>
    </lineage>
</organism>
<dbReference type="EMBL" id="JARQWQ010000023">
    <property type="protein sequence ID" value="KAK2564253.1"/>
    <property type="molecule type" value="Genomic_DNA"/>
</dbReference>
<evidence type="ECO:0000313" key="5">
    <source>
        <dbReference type="EMBL" id="KAK2564253.1"/>
    </source>
</evidence>
<feature type="domain" description="UPAR/Ly6" evidence="4">
    <location>
        <begin position="74"/>
        <end position="162"/>
    </location>
</feature>
<evidence type="ECO:0000256" key="1">
    <source>
        <dbReference type="ARBA" id="ARBA00022729"/>
    </source>
</evidence>
<dbReference type="PANTHER" id="PTHR10036:SF3">
    <property type="entry name" value="PROTEIN SLEEPLESS-RELATED"/>
    <property type="match status" value="1"/>
</dbReference>
<evidence type="ECO:0000256" key="3">
    <source>
        <dbReference type="SAM" id="Phobius"/>
    </source>
</evidence>